<dbReference type="Pfam" id="PF01909">
    <property type="entry name" value="NTP_transf_2"/>
    <property type="match status" value="1"/>
</dbReference>
<gene>
    <name evidence="2" type="ORF">SpAn4DRAFT_5175</name>
</gene>
<dbReference type="PANTHER" id="PTHR33933">
    <property type="entry name" value="NUCLEOTIDYLTRANSFERASE"/>
    <property type="match status" value="1"/>
</dbReference>
<dbReference type="InterPro" id="IPR052548">
    <property type="entry name" value="Type_VII_TA_antitoxin"/>
</dbReference>
<protein>
    <submittedName>
        <fullName evidence="2">Predicted nucleotidyltransferases</fullName>
    </submittedName>
</protein>
<keyword evidence="3" id="KW-1185">Reference proteome</keyword>
<dbReference type="InterPro" id="IPR002934">
    <property type="entry name" value="Polymerase_NTP_transf_dom"/>
</dbReference>
<accession>A0A0U1L3N2</accession>
<reference evidence="3" key="1">
    <citation type="submission" date="2015-03" db="EMBL/GenBank/DDBJ databases">
        <authorList>
            <person name="Nijsse Bart"/>
        </authorList>
    </citation>
    <scope>NUCLEOTIDE SEQUENCE [LARGE SCALE GENOMIC DNA]</scope>
</reference>
<proteinExistence type="predicted"/>
<organism evidence="2 3">
    <name type="scientific">Sporomusa ovata</name>
    <dbReference type="NCBI Taxonomy" id="2378"/>
    <lineage>
        <taxon>Bacteria</taxon>
        <taxon>Bacillati</taxon>
        <taxon>Bacillota</taxon>
        <taxon>Negativicutes</taxon>
        <taxon>Selenomonadales</taxon>
        <taxon>Sporomusaceae</taxon>
        <taxon>Sporomusa</taxon>
    </lineage>
</organism>
<dbReference type="SUPFAM" id="SSF81301">
    <property type="entry name" value="Nucleotidyltransferase"/>
    <property type="match status" value="1"/>
</dbReference>
<dbReference type="PANTHER" id="PTHR33933:SF3">
    <property type="entry name" value="PROTEIN ADENYLYLTRANSFERASE MJ0604-RELATED"/>
    <property type="match status" value="1"/>
</dbReference>
<dbReference type="InterPro" id="IPR043519">
    <property type="entry name" value="NT_sf"/>
</dbReference>
<dbReference type="Gene3D" id="3.30.460.10">
    <property type="entry name" value="Beta Polymerase, domain 2"/>
    <property type="match status" value="1"/>
</dbReference>
<dbReference type="RefSeq" id="WP_021171479.1">
    <property type="nucleotide sequence ID" value="NZ_CTRP01000013.1"/>
</dbReference>
<evidence type="ECO:0000313" key="3">
    <source>
        <dbReference type="Proteomes" id="UP000049855"/>
    </source>
</evidence>
<dbReference type="CDD" id="cd05403">
    <property type="entry name" value="NT_KNTase_like"/>
    <property type="match status" value="1"/>
</dbReference>
<evidence type="ECO:0000313" key="2">
    <source>
        <dbReference type="EMBL" id="CQR73514.1"/>
    </source>
</evidence>
<sequence>MAISADQQQRVTNIMKEIVASMKIIFDENLRQVLLFGSYARGDQEEYSDMDIMVLVNLTDEEVKKYNDAIIDLMSDISLKYGVLPTIIGKNYDHFYHWVPYLPFYRNVRAEGIEYYAS</sequence>
<dbReference type="GO" id="GO:0016779">
    <property type="term" value="F:nucleotidyltransferase activity"/>
    <property type="evidence" value="ECO:0007669"/>
    <property type="project" value="InterPro"/>
</dbReference>
<name>A0A0U1L3N2_9FIRM</name>
<dbReference type="Proteomes" id="UP000049855">
    <property type="component" value="Unassembled WGS sequence"/>
</dbReference>
<evidence type="ECO:0000259" key="1">
    <source>
        <dbReference type="Pfam" id="PF01909"/>
    </source>
</evidence>
<keyword evidence="2" id="KW-0808">Transferase</keyword>
<dbReference type="AlphaFoldDB" id="A0A0U1L3N2"/>
<feature type="domain" description="Polymerase nucleotidyl transferase" evidence="1">
    <location>
        <begin position="30"/>
        <end position="91"/>
    </location>
</feature>
<dbReference type="EMBL" id="CTRP01000013">
    <property type="protein sequence ID" value="CQR73514.1"/>
    <property type="molecule type" value="Genomic_DNA"/>
</dbReference>